<gene>
    <name evidence="1" type="ORF">A3770_15p73610</name>
</gene>
<protein>
    <submittedName>
        <fullName evidence="1">Uncharacterized protein</fullName>
    </submittedName>
</protein>
<evidence type="ECO:0000313" key="2">
    <source>
        <dbReference type="Proteomes" id="UP000316726"/>
    </source>
</evidence>
<accession>A0A5B8MWA2</accession>
<name>A0A5B8MWA2_9CHLO</name>
<proteinExistence type="predicted"/>
<reference evidence="1 2" key="1">
    <citation type="submission" date="2018-07" db="EMBL/GenBank/DDBJ databases">
        <title>The complete nuclear genome of the prasinophyte Chloropicon primus (CCMP1205).</title>
        <authorList>
            <person name="Pombert J.-F."/>
            <person name="Otis C."/>
            <person name="Turmel M."/>
            <person name="Lemieux C."/>
        </authorList>
    </citation>
    <scope>NUCLEOTIDE SEQUENCE [LARGE SCALE GENOMIC DNA]</scope>
    <source>
        <strain evidence="1 2">CCMP1205</strain>
    </source>
</reference>
<keyword evidence="2" id="KW-1185">Reference proteome</keyword>
<dbReference type="AlphaFoldDB" id="A0A5B8MWA2"/>
<dbReference type="EMBL" id="CP031048">
    <property type="protein sequence ID" value="QDZ24843.1"/>
    <property type="molecule type" value="Genomic_DNA"/>
</dbReference>
<dbReference type="Proteomes" id="UP000316726">
    <property type="component" value="Chromosome 15"/>
</dbReference>
<evidence type="ECO:0000313" key="1">
    <source>
        <dbReference type="EMBL" id="QDZ24843.1"/>
    </source>
</evidence>
<organism evidence="1 2">
    <name type="scientific">Chloropicon primus</name>
    <dbReference type="NCBI Taxonomy" id="1764295"/>
    <lineage>
        <taxon>Eukaryota</taxon>
        <taxon>Viridiplantae</taxon>
        <taxon>Chlorophyta</taxon>
        <taxon>Chloropicophyceae</taxon>
        <taxon>Chloropicales</taxon>
        <taxon>Chloropicaceae</taxon>
        <taxon>Chloropicon</taxon>
    </lineage>
</organism>
<sequence length="452" mass="50040">MSSVMTPKQVTRALAVATLVSAMMGPLPCSAFAPQPLKPGPLVTMFSEAMNNPNPTQQAMLQVGQEMVADYVETNGNPYLSMVENAVVPAVDGYLQTALAPIAPVVAQITNNENATAEYIKEVDAALVDAIEESFLHPQNAQETVRAFSEQVMAPVQALTGQVRDQVVETTDERLHRLMQPFMPFAHLMGKDGDVDAWINAVDESLGNVIELQPLSEEAQALKELREVLMDPYHRAKLTTMGQIDSDVDCLDNGCEAGTSAAGIENENPIQRWYRRFWEVRNGVTGSQSIDDVLANANANAVPAASPDYAAWPGEEVPEAPKTIFEEPAVTKEHFQAHENKEIKTRARANLKMRLKSLLGAEYTEELLKMNPRFLLKHPNWASSTAAKLRENNPEMTTKEIAQALTDMLRMKRMKQQARILASKGCTAAVIEKKLQEYWVDNKDFNMQDVKC</sequence>